<protein>
    <submittedName>
        <fullName evidence="2">Uncharacterized protein</fullName>
    </submittedName>
</protein>
<accession>A0ABR1ZXK9</accession>
<name>A0ABR1ZXK9_9ROSI</name>
<comment type="caution">
    <text evidence="2">The sequence shown here is derived from an EMBL/GenBank/DDBJ whole genome shotgun (WGS) entry which is preliminary data.</text>
</comment>
<dbReference type="Proteomes" id="UP001396334">
    <property type="component" value="Unassembled WGS sequence"/>
</dbReference>
<reference evidence="2 3" key="1">
    <citation type="journal article" date="2024" name="G3 (Bethesda)">
        <title>Genome assembly of Hibiscus sabdariffa L. provides insights into metabolisms of medicinal natural products.</title>
        <authorList>
            <person name="Kim T."/>
        </authorList>
    </citation>
    <scope>NUCLEOTIDE SEQUENCE [LARGE SCALE GENOMIC DNA]</scope>
    <source>
        <strain evidence="2">TK-2024</strain>
        <tissue evidence="2">Old leaves</tissue>
    </source>
</reference>
<organism evidence="2 3">
    <name type="scientific">Hibiscus sabdariffa</name>
    <name type="common">roselle</name>
    <dbReference type="NCBI Taxonomy" id="183260"/>
    <lineage>
        <taxon>Eukaryota</taxon>
        <taxon>Viridiplantae</taxon>
        <taxon>Streptophyta</taxon>
        <taxon>Embryophyta</taxon>
        <taxon>Tracheophyta</taxon>
        <taxon>Spermatophyta</taxon>
        <taxon>Magnoliopsida</taxon>
        <taxon>eudicotyledons</taxon>
        <taxon>Gunneridae</taxon>
        <taxon>Pentapetalae</taxon>
        <taxon>rosids</taxon>
        <taxon>malvids</taxon>
        <taxon>Malvales</taxon>
        <taxon>Malvaceae</taxon>
        <taxon>Malvoideae</taxon>
        <taxon>Hibiscus</taxon>
    </lineage>
</organism>
<gene>
    <name evidence="2" type="ORF">V6N11_080187</name>
</gene>
<sequence length="114" mass="12628">MIRGVASLASRKSDRRCAHLVYRFASALGSFSSTPRSPHASGKSDRRRAHLVYRFASALGSFSSTPRSSHASGAPFNTKTLSRCKSYDSNSQRELKRPSLVLNWCLFCNQKTNS</sequence>
<proteinExistence type="predicted"/>
<evidence type="ECO:0000313" key="3">
    <source>
        <dbReference type="Proteomes" id="UP001396334"/>
    </source>
</evidence>
<keyword evidence="3" id="KW-1185">Reference proteome</keyword>
<dbReference type="EMBL" id="JBBPBN010000515">
    <property type="protein sequence ID" value="KAK8485177.1"/>
    <property type="molecule type" value="Genomic_DNA"/>
</dbReference>
<feature type="region of interest" description="Disordered" evidence="1">
    <location>
        <begin position="61"/>
        <end position="82"/>
    </location>
</feature>
<evidence type="ECO:0000256" key="1">
    <source>
        <dbReference type="SAM" id="MobiDB-lite"/>
    </source>
</evidence>
<evidence type="ECO:0000313" key="2">
    <source>
        <dbReference type="EMBL" id="KAK8485177.1"/>
    </source>
</evidence>